<proteinExistence type="predicted"/>
<evidence type="ECO:0000313" key="2">
    <source>
        <dbReference type="EMBL" id="AVR98422.1"/>
    </source>
</evidence>
<organism evidence="2 3">
    <name type="scientific">Pseudoduganella armeniaca</name>
    <dbReference type="NCBI Taxonomy" id="2072590"/>
    <lineage>
        <taxon>Bacteria</taxon>
        <taxon>Pseudomonadati</taxon>
        <taxon>Pseudomonadota</taxon>
        <taxon>Betaproteobacteria</taxon>
        <taxon>Burkholderiales</taxon>
        <taxon>Oxalobacteraceae</taxon>
        <taxon>Telluria group</taxon>
        <taxon>Pseudoduganella</taxon>
    </lineage>
</organism>
<evidence type="ECO:0000256" key="1">
    <source>
        <dbReference type="SAM" id="SignalP"/>
    </source>
</evidence>
<gene>
    <name evidence="2" type="ORF">C9I28_24375</name>
</gene>
<dbReference type="OrthoDB" id="485556at2"/>
<dbReference type="KEGG" id="masz:C9I28_24375"/>
<reference evidence="2 3" key="1">
    <citation type="submission" date="2018-03" db="EMBL/GenBank/DDBJ databases">
        <title>Massilia armeniaca sp. nov., isolated from desert soil.</title>
        <authorList>
            <person name="Huang H."/>
            <person name="Ren M."/>
        </authorList>
    </citation>
    <scope>NUCLEOTIDE SEQUENCE [LARGE SCALE GENOMIC DNA]</scope>
    <source>
        <strain evidence="2 3">ZMN-3</strain>
    </source>
</reference>
<feature type="signal peptide" evidence="1">
    <location>
        <begin position="1"/>
        <end position="27"/>
    </location>
</feature>
<name>A0A2R4CFU9_9BURK</name>
<protein>
    <submittedName>
        <fullName evidence="2">Uncharacterized protein</fullName>
    </submittedName>
</protein>
<dbReference type="RefSeq" id="WP_107143758.1">
    <property type="nucleotide sequence ID" value="NZ_CP028324.1"/>
</dbReference>
<accession>A0A2R4CFU9</accession>
<dbReference type="Proteomes" id="UP000240505">
    <property type="component" value="Chromosome"/>
</dbReference>
<feature type="chain" id="PRO_5015305825" evidence="1">
    <location>
        <begin position="28"/>
        <end position="184"/>
    </location>
</feature>
<dbReference type="EMBL" id="CP028324">
    <property type="protein sequence ID" value="AVR98422.1"/>
    <property type="molecule type" value="Genomic_DNA"/>
</dbReference>
<keyword evidence="1" id="KW-0732">Signal</keyword>
<evidence type="ECO:0000313" key="3">
    <source>
        <dbReference type="Proteomes" id="UP000240505"/>
    </source>
</evidence>
<dbReference type="AlphaFoldDB" id="A0A2R4CFU9"/>
<sequence length="184" mass="19519">MRFSFLREFALTAALTALLLAGANAGAATPSCKAELGDVRAAQLVNQCILVSPATRPPCNAANSCQLIEGEILRSCALLEGKAPAFCGKPARSGTYEGYLVGGGGIDNSSLLIRLDDGRRIDAWCGACGDWFGEGDENDLRDLKPAYVGKRVRVVVKVRRNGGTLVGPGDEDMEPFIQSVQFLK</sequence>
<keyword evidence="3" id="KW-1185">Reference proteome</keyword>